<dbReference type="PANTHER" id="PTHR43161:SF9">
    <property type="entry name" value="SORBITOL DEHYDROGENASE"/>
    <property type="match status" value="1"/>
</dbReference>
<name>A0A3A4NKT7_ABYX5</name>
<evidence type="ECO:0000256" key="4">
    <source>
        <dbReference type="ARBA" id="ARBA00022833"/>
    </source>
</evidence>
<dbReference type="InterPro" id="IPR011032">
    <property type="entry name" value="GroES-like_sf"/>
</dbReference>
<dbReference type="Proteomes" id="UP000265882">
    <property type="component" value="Unassembled WGS sequence"/>
</dbReference>
<dbReference type="InterPro" id="IPR013149">
    <property type="entry name" value="ADH-like_C"/>
</dbReference>
<sequence>MLAALLRAPLDLQAKRIPSFALEPDQVMIQVVACGICGSDLRYYHGENPWALHTLGKPLPNPPNIVLGHEFAGTVSGNTISPLRGKRVAVLCFKTCGRCDQCRSGRENLCKNTMHLGHGAGWGKRRYYPGGMAEQCPAWEHLCFAIPDHMSFDEAALLDVVGVGVHAARVAAVAPGASVAVYGAGPIGNAIMQASKAMGASKVFVVDTYDVALEIARLCGATGAVKADSTDAAQSLREVNRGNFQVVFDTVGTAETLRNCIGLLAEGGTAVLMAVHDLEFAVNSLDLGSERSLRTSCNFRIEEYPLSIALVSSGQIDVRPWITHRFPLKKVSEAFETAFHKEENGAFKIMIYPDS</sequence>
<evidence type="ECO:0000256" key="2">
    <source>
        <dbReference type="ARBA" id="ARBA00008072"/>
    </source>
</evidence>
<dbReference type="InterPro" id="IPR013154">
    <property type="entry name" value="ADH-like_N"/>
</dbReference>
<dbReference type="GO" id="GO:0046872">
    <property type="term" value="F:metal ion binding"/>
    <property type="evidence" value="ECO:0007669"/>
    <property type="project" value="UniProtKB-KW"/>
</dbReference>
<dbReference type="InterPro" id="IPR020843">
    <property type="entry name" value="ER"/>
</dbReference>
<organism evidence="7 8">
    <name type="scientific">Abyssobacteria bacterium (strain SURF_5)</name>
    <dbReference type="NCBI Taxonomy" id="2093360"/>
    <lineage>
        <taxon>Bacteria</taxon>
        <taxon>Pseudomonadati</taxon>
        <taxon>Candidatus Hydrogenedentota</taxon>
        <taxon>Candidatus Abyssobacteria</taxon>
    </lineage>
</organism>
<keyword evidence="3" id="KW-0479">Metal-binding</keyword>
<keyword evidence="5" id="KW-0560">Oxidoreductase</keyword>
<comment type="cofactor">
    <cofactor evidence="1">
        <name>Zn(2+)</name>
        <dbReference type="ChEBI" id="CHEBI:29105"/>
    </cofactor>
</comment>
<dbReference type="Gene3D" id="3.40.50.720">
    <property type="entry name" value="NAD(P)-binding Rossmann-like Domain"/>
    <property type="match status" value="1"/>
</dbReference>
<dbReference type="GO" id="GO:0016491">
    <property type="term" value="F:oxidoreductase activity"/>
    <property type="evidence" value="ECO:0007669"/>
    <property type="project" value="UniProtKB-KW"/>
</dbReference>
<dbReference type="Pfam" id="PF00107">
    <property type="entry name" value="ADH_zinc_N"/>
    <property type="match status" value="1"/>
</dbReference>
<evidence type="ECO:0000256" key="1">
    <source>
        <dbReference type="ARBA" id="ARBA00001947"/>
    </source>
</evidence>
<dbReference type="SUPFAM" id="SSF51735">
    <property type="entry name" value="NAD(P)-binding Rossmann-fold domains"/>
    <property type="match status" value="1"/>
</dbReference>
<dbReference type="InterPro" id="IPR036291">
    <property type="entry name" value="NAD(P)-bd_dom_sf"/>
</dbReference>
<evidence type="ECO:0000259" key="6">
    <source>
        <dbReference type="SMART" id="SM00829"/>
    </source>
</evidence>
<dbReference type="SMART" id="SM00829">
    <property type="entry name" value="PKS_ER"/>
    <property type="match status" value="1"/>
</dbReference>
<comment type="caution">
    <text evidence="7">The sequence shown here is derived from an EMBL/GenBank/DDBJ whole genome shotgun (WGS) entry which is preliminary data.</text>
</comment>
<keyword evidence="4" id="KW-0862">Zinc</keyword>
<evidence type="ECO:0000313" key="7">
    <source>
        <dbReference type="EMBL" id="RJP15651.1"/>
    </source>
</evidence>
<gene>
    <name evidence="7" type="ORF">C4520_19970</name>
</gene>
<evidence type="ECO:0000256" key="5">
    <source>
        <dbReference type="ARBA" id="ARBA00023002"/>
    </source>
</evidence>
<comment type="similarity">
    <text evidence="2">Belongs to the zinc-containing alcohol dehydrogenase family.</text>
</comment>
<evidence type="ECO:0000256" key="3">
    <source>
        <dbReference type="ARBA" id="ARBA00022723"/>
    </source>
</evidence>
<evidence type="ECO:0000313" key="8">
    <source>
        <dbReference type="Proteomes" id="UP000265882"/>
    </source>
</evidence>
<accession>A0A3A4NKT7</accession>
<dbReference type="AlphaFoldDB" id="A0A3A4NKT7"/>
<dbReference type="Gene3D" id="3.90.180.10">
    <property type="entry name" value="Medium-chain alcohol dehydrogenases, catalytic domain"/>
    <property type="match status" value="1"/>
</dbReference>
<dbReference type="SUPFAM" id="SSF50129">
    <property type="entry name" value="GroES-like"/>
    <property type="match status" value="1"/>
</dbReference>
<protein>
    <recommendedName>
        <fullName evidence="6">Enoyl reductase (ER) domain-containing protein</fullName>
    </recommendedName>
</protein>
<dbReference type="PANTHER" id="PTHR43161">
    <property type="entry name" value="SORBITOL DEHYDROGENASE"/>
    <property type="match status" value="1"/>
</dbReference>
<dbReference type="Pfam" id="PF08240">
    <property type="entry name" value="ADH_N"/>
    <property type="match status" value="1"/>
</dbReference>
<proteinExistence type="inferred from homology"/>
<dbReference type="EMBL" id="QZKU01000132">
    <property type="protein sequence ID" value="RJP15651.1"/>
    <property type="molecule type" value="Genomic_DNA"/>
</dbReference>
<reference evidence="7 8" key="1">
    <citation type="journal article" date="2017" name="ISME J.">
        <title>Energy and carbon metabolisms in a deep terrestrial subsurface fluid microbial community.</title>
        <authorList>
            <person name="Momper L."/>
            <person name="Jungbluth S.P."/>
            <person name="Lee M.D."/>
            <person name="Amend J.P."/>
        </authorList>
    </citation>
    <scope>NUCLEOTIDE SEQUENCE [LARGE SCALE GENOMIC DNA]</scope>
    <source>
        <strain evidence="7">SURF_5</strain>
    </source>
</reference>
<feature type="domain" description="Enoyl reductase (ER)" evidence="6">
    <location>
        <begin position="7"/>
        <end position="351"/>
    </location>
</feature>